<comment type="caution">
    <text evidence="1">The sequence shown here is derived from an EMBL/GenBank/DDBJ whole genome shotgun (WGS) entry which is preliminary data.</text>
</comment>
<dbReference type="Proteomes" id="UP000799755">
    <property type="component" value="Unassembled WGS sequence"/>
</dbReference>
<keyword evidence="2" id="KW-1185">Reference proteome</keyword>
<name>A0ACB6QWX4_9PLEO</name>
<accession>A0ACB6QWX4</accession>
<dbReference type="EMBL" id="MU003506">
    <property type="protein sequence ID" value="KAF2471010.1"/>
    <property type="molecule type" value="Genomic_DNA"/>
</dbReference>
<evidence type="ECO:0000313" key="1">
    <source>
        <dbReference type="EMBL" id="KAF2471010.1"/>
    </source>
</evidence>
<evidence type="ECO:0000313" key="2">
    <source>
        <dbReference type="Proteomes" id="UP000799755"/>
    </source>
</evidence>
<proteinExistence type="predicted"/>
<sequence length="286" mass="30580">MASQNGTNGSQTIPPTLPHAYSQQHHGNMQPLSSQDPQYWQSFPQSVRPDGEQDTAKFVYDGQASEAPSLTIRDKKKRTICGLSELIFALIIALIVIAIAAAVGGGIGGGMAANHCRQELKVLRQSVSISQSSTLTRVSESPSPTSTLASPTSHFAIAPSSITVPKTGCPDSNGTLYTSTFGSKSTTFTKICDTVKAGGDMFQISTPSWDSCMDACAQYSNFFADQDSQGSLPTCEGISYVPEWSVHPEYAYSNYSTRGSCWLKNSMDGLPGPWSLLAEVVSSVRK</sequence>
<protein>
    <submittedName>
        <fullName evidence="1">Uncharacterized protein</fullName>
    </submittedName>
</protein>
<gene>
    <name evidence="1" type="ORF">BDR25DRAFT_29027</name>
</gene>
<reference evidence="1" key="1">
    <citation type="journal article" date="2020" name="Stud. Mycol.">
        <title>101 Dothideomycetes genomes: a test case for predicting lifestyles and emergence of pathogens.</title>
        <authorList>
            <person name="Haridas S."/>
            <person name="Albert R."/>
            <person name="Binder M."/>
            <person name="Bloem J."/>
            <person name="Labutti K."/>
            <person name="Salamov A."/>
            <person name="Andreopoulos B."/>
            <person name="Baker S."/>
            <person name="Barry K."/>
            <person name="Bills G."/>
            <person name="Bluhm B."/>
            <person name="Cannon C."/>
            <person name="Castanera R."/>
            <person name="Culley D."/>
            <person name="Daum C."/>
            <person name="Ezra D."/>
            <person name="Gonzalez J."/>
            <person name="Henrissat B."/>
            <person name="Kuo A."/>
            <person name="Liang C."/>
            <person name="Lipzen A."/>
            <person name="Lutzoni F."/>
            <person name="Magnuson J."/>
            <person name="Mondo S."/>
            <person name="Nolan M."/>
            <person name="Ohm R."/>
            <person name="Pangilinan J."/>
            <person name="Park H.-J."/>
            <person name="Ramirez L."/>
            <person name="Alfaro M."/>
            <person name="Sun H."/>
            <person name="Tritt A."/>
            <person name="Yoshinaga Y."/>
            <person name="Zwiers L.-H."/>
            <person name="Turgeon B."/>
            <person name="Goodwin S."/>
            <person name="Spatafora J."/>
            <person name="Crous P."/>
            <person name="Grigoriev I."/>
        </authorList>
    </citation>
    <scope>NUCLEOTIDE SEQUENCE</scope>
    <source>
        <strain evidence="1">ATCC 200398</strain>
    </source>
</reference>
<organism evidence="1 2">
    <name type="scientific">Lindgomyces ingoldianus</name>
    <dbReference type="NCBI Taxonomy" id="673940"/>
    <lineage>
        <taxon>Eukaryota</taxon>
        <taxon>Fungi</taxon>
        <taxon>Dikarya</taxon>
        <taxon>Ascomycota</taxon>
        <taxon>Pezizomycotina</taxon>
        <taxon>Dothideomycetes</taxon>
        <taxon>Pleosporomycetidae</taxon>
        <taxon>Pleosporales</taxon>
        <taxon>Lindgomycetaceae</taxon>
        <taxon>Lindgomyces</taxon>
    </lineage>
</organism>